<sequence length="42" mass="4791">MKKKENKKDDILVKRLAVVATTLTIIDKLLDITLKILDRLGL</sequence>
<dbReference type="HOGENOM" id="CLU_3246428_0_0_9"/>
<name>C2CG23_9FIRM</name>
<gene>
    <name evidence="1" type="ORF">HMPREF0077_0433</name>
</gene>
<reference evidence="1 2" key="1">
    <citation type="submission" date="2009-01" db="EMBL/GenBank/DDBJ databases">
        <authorList>
            <person name="Qin X."/>
            <person name="Bachman B."/>
            <person name="Battles P."/>
            <person name="Bell A."/>
            <person name="Bess C."/>
            <person name="Bickham C."/>
            <person name="Chaboub L."/>
            <person name="Chen D."/>
            <person name="Coyle M."/>
            <person name="Deiros D.R."/>
            <person name="Dinh H."/>
            <person name="Forbes L."/>
            <person name="Fowler G."/>
            <person name="Francisco L."/>
            <person name="Fu Q."/>
            <person name="Gubbala S."/>
            <person name="Hale W."/>
            <person name="Han Y."/>
            <person name="Hemphill L."/>
            <person name="Highlander S.K."/>
            <person name="Hirani K."/>
            <person name="Hogues M."/>
            <person name="Jackson L."/>
            <person name="Jakkamsetti A."/>
            <person name="Javaid M."/>
            <person name="Jiang H."/>
            <person name="Korchina V."/>
            <person name="Kovar C."/>
            <person name="Lara F."/>
            <person name="Lee S."/>
            <person name="Mata R."/>
            <person name="Mathew T."/>
            <person name="Moen C."/>
            <person name="Morales K."/>
            <person name="Munidasa M."/>
            <person name="Nazareth L."/>
            <person name="Ngo R."/>
            <person name="Nguyen L."/>
            <person name="Okwuonu G."/>
            <person name="Ongeri F."/>
            <person name="Patil S."/>
            <person name="Petrosino J."/>
            <person name="Pham C."/>
            <person name="Pham P."/>
            <person name="Pu L.-L."/>
            <person name="Puazo M."/>
            <person name="Raj R."/>
            <person name="Reid J."/>
            <person name="Rouhana J."/>
            <person name="Saada N."/>
            <person name="Shang Y."/>
            <person name="Simmons D."/>
            <person name="Thornton R."/>
            <person name="Warren J."/>
            <person name="Weissenberger G."/>
            <person name="Zhang J."/>
            <person name="Zhang L."/>
            <person name="Zhou C."/>
            <person name="Zhu D."/>
            <person name="Muzny D."/>
            <person name="Worley K."/>
            <person name="Gibbs R."/>
        </authorList>
    </citation>
    <scope>NUCLEOTIDE SEQUENCE [LARGE SCALE GENOMIC DNA]</scope>
    <source>
        <strain evidence="1 2">ATCC 35098</strain>
    </source>
</reference>
<evidence type="ECO:0000313" key="2">
    <source>
        <dbReference type="Proteomes" id="UP000003744"/>
    </source>
</evidence>
<dbReference type="AlphaFoldDB" id="C2CG23"/>
<dbReference type="EMBL" id="ACGC01000014">
    <property type="protein sequence ID" value="EEI83551.1"/>
    <property type="molecule type" value="Genomic_DNA"/>
</dbReference>
<accession>C2CG23</accession>
<dbReference type="Proteomes" id="UP000003744">
    <property type="component" value="Unassembled WGS sequence"/>
</dbReference>
<protein>
    <submittedName>
        <fullName evidence="1">Uncharacterized protein</fullName>
    </submittedName>
</protein>
<dbReference type="RefSeq" id="WP_004836149.1">
    <property type="nucleotide sequence ID" value="NZ_GG666295.1"/>
</dbReference>
<comment type="caution">
    <text evidence="1">The sequence shown here is derived from an EMBL/GenBank/DDBJ whole genome shotgun (WGS) entry which is preliminary data.</text>
</comment>
<proteinExistence type="predicted"/>
<evidence type="ECO:0000313" key="1">
    <source>
        <dbReference type="EMBL" id="EEI83551.1"/>
    </source>
</evidence>
<organism evidence="1 2">
    <name type="scientific">Anaerococcus tetradius ATCC 35098</name>
    <dbReference type="NCBI Taxonomy" id="525255"/>
    <lineage>
        <taxon>Bacteria</taxon>
        <taxon>Bacillati</taxon>
        <taxon>Bacillota</taxon>
        <taxon>Tissierellia</taxon>
        <taxon>Tissierellales</taxon>
        <taxon>Peptoniphilaceae</taxon>
        <taxon>Anaerococcus</taxon>
    </lineage>
</organism>